<feature type="transmembrane region" description="Helical" evidence="6">
    <location>
        <begin position="42"/>
        <end position="63"/>
    </location>
</feature>
<feature type="transmembrane region" description="Helical" evidence="6">
    <location>
        <begin position="212"/>
        <end position="234"/>
    </location>
</feature>
<comment type="caution">
    <text evidence="8">The sequence shown here is derived from an EMBL/GenBank/DDBJ whole genome shotgun (WGS) entry which is preliminary data.</text>
</comment>
<evidence type="ECO:0000256" key="2">
    <source>
        <dbReference type="ARBA" id="ARBA00007635"/>
    </source>
</evidence>
<dbReference type="EMBL" id="BPVZ01000904">
    <property type="protein sequence ID" value="GKV52886.1"/>
    <property type="molecule type" value="Genomic_DNA"/>
</dbReference>
<proteinExistence type="inferred from homology"/>
<dbReference type="Pfam" id="PF00892">
    <property type="entry name" value="EamA"/>
    <property type="match status" value="1"/>
</dbReference>
<gene>
    <name evidence="8" type="ORF">SLEP1_g59442</name>
</gene>
<evidence type="ECO:0000313" key="8">
    <source>
        <dbReference type="EMBL" id="GKV52886.1"/>
    </source>
</evidence>
<feature type="transmembrane region" description="Helical" evidence="6">
    <location>
        <begin position="106"/>
        <end position="125"/>
    </location>
</feature>
<dbReference type="PANTHER" id="PTHR31218">
    <property type="entry name" value="WAT1-RELATED PROTEIN"/>
    <property type="match status" value="1"/>
</dbReference>
<keyword evidence="3 6" id="KW-0812">Transmembrane</keyword>
<dbReference type="InterPro" id="IPR000620">
    <property type="entry name" value="EamA_dom"/>
</dbReference>
<organism evidence="8 9">
    <name type="scientific">Rubroshorea leprosula</name>
    <dbReference type="NCBI Taxonomy" id="152421"/>
    <lineage>
        <taxon>Eukaryota</taxon>
        <taxon>Viridiplantae</taxon>
        <taxon>Streptophyta</taxon>
        <taxon>Embryophyta</taxon>
        <taxon>Tracheophyta</taxon>
        <taxon>Spermatophyta</taxon>
        <taxon>Magnoliopsida</taxon>
        <taxon>eudicotyledons</taxon>
        <taxon>Gunneridae</taxon>
        <taxon>Pentapetalae</taxon>
        <taxon>rosids</taxon>
        <taxon>malvids</taxon>
        <taxon>Malvales</taxon>
        <taxon>Dipterocarpaceae</taxon>
        <taxon>Rubroshorea</taxon>
    </lineage>
</organism>
<evidence type="ECO:0000256" key="4">
    <source>
        <dbReference type="ARBA" id="ARBA00022989"/>
    </source>
</evidence>
<keyword evidence="4 6" id="KW-1133">Transmembrane helix</keyword>
<feature type="transmembrane region" description="Helical" evidence="6">
    <location>
        <begin position="137"/>
        <end position="157"/>
    </location>
</feature>
<dbReference type="InterPro" id="IPR037185">
    <property type="entry name" value="EmrE-like"/>
</dbReference>
<dbReference type="AlphaFoldDB" id="A0AAV5MSB8"/>
<evidence type="ECO:0000259" key="7">
    <source>
        <dbReference type="Pfam" id="PF00892"/>
    </source>
</evidence>
<dbReference type="Proteomes" id="UP001054252">
    <property type="component" value="Unassembled WGS sequence"/>
</dbReference>
<dbReference type="GO" id="GO:0022857">
    <property type="term" value="F:transmembrane transporter activity"/>
    <property type="evidence" value="ECO:0007669"/>
    <property type="project" value="InterPro"/>
</dbReference>
<dbReference type="GO" id="GO:0016020">
    <property type="term" value="C:membrane"/>
    <property type="evidence" value="ECO:0007669"/>
    <property type="project" value="UniProtKB-SubCell"/>
</dbReference>
<evidence type="ECO:0000256" key="5">
    <source>
        <dbReference type="ARBA" id="ARBA00023136"/>
    </source>
</evidence>
<keyword evidence="9" id="KW-1185">Reference proteome</keyword>
<feature type="transmembrane region" description="Helical" evidence="6">
    <location>
        <begin position="177"/>
        <end position="200"/>
    </location>
</feature>
<reference evidence="8 9" key="1">
    <citation type="journal article" date="2021" name="Commun. Biol.">
        <title>The genome of Shorea leprosula (Dipterocarpaceae) highlights the ecological relevance of drought in aseasonal tropical rainforests.</title>
        <authorList>
            <person name="Ng K.K.S."/>
            <person name="Kobayashi M.J."/>
            <person name="Fawcett J.A."/>
            <person name="Hatakeyama M."/>
            <person name="Paape T."/>
            <person name="Ng C.H."/>
            <person name="Ang C.C."/>
            <person name="Tnah L.H."/>
            <person name="Lee C.T."/>
            <person name="Nishiyama T."/>
            <person name="Sese J."/>
            <person name="O'Brien M.J."/>
            <person name="Copetti D."/>
            <person name="Mohd Noor M.I."/>
            <person name="Ong R.C."/>
            <person name="Putra M."/>
            <person name="Sireger I.Z."/>
            <person name="Indrioko S."/>
            <person name="Kosugi Y."/>
            <person name="Izuno A."/>
            <person name="Isagi Y."/>
            <person name="Lee S.L."/>
            <person name="Shimizu K.K."/>
        </authorList>
    </citation>
    <scope>NUCLEOTIDE SEQUENCE [LARGE SCALE GENOMIC DNA]</scope>
    <source>
        <strain evidence="8">214</strain>
    </source>
</reference>
<keyword evidence="5 6" id="KW-0472">Membrane</keyword>
<feature type="domain" description="EamA" evidence="7">
    <location>
        <begin position="24"/>
        <end position="153"/>
    </location>
</feature>
<name>A0AAV5MSB8_9ROSI</name>
<evidence type="ECO:0000256" key="3">
    <source>
        <dbReference type="ARBA" id="ARBA00022692"/>
    </source>
</evidence>
<comment type="subcellular location">
    <subcellularLocation>
        <location evidence="1 6">Membrane</location>
        <topology evidence="1 6">Multi-pass membrane protein</topology>
    </subcellularLocation>
</comment>
<protein>
    <recommendedName>
        <fullName evidence="6">WAT1-related protein</fullName>
    </recommendedName>
</protein>
<evidence type="ECO:0000256" key="1">
    <source>
        <dbReference type="ARBA" id="ARBA00004141"/>
    </source>
</evidence>
<dbReference type="SUPFAM" id="SSF103481">
    <property type="entry name" value="Multidrug resistance efflux transporter EmrE"/>
    <property type="match status" value="1"/>
</dbReference>
<evidence type="ECO:0000313" key="9">
    <source>
        <dbReference type="Proteomes" id="UP001054252"/>
    </source>
</evidence>
<sequence>MARAYCHREVLPFAAMIGAECVNVGLNILFKAATLRGMSYNIFSTYSFAISTIVLIPFLFIFPSTAVLPSFKLPLVSRICLLVFAGSFGKILGYKGIEYSSPTLSSAISNLVPAFTFILAIIFRMEKVAIRSSSTQAKIIGTIVSISGAFVVVLYKGPTVSTPVSSVSLQWPLGSALSQWLIGGLLLVAEFLLFSIWYIVLAQVMKIYPAEFTVVFLYNLFASILCVLVCLIAEPNFSSWILRPSIAIAAVVYSV</sequence>
<dbReference type="InterPro" id="IPR030184">
    <property type="entry name" value="WAT1-related"/>
</dbReference>
<comment type="similarity">
    <text evidence="2 6">Belongs to the drug/metabolite transporter (DMT) superfamily. Plant drug/metabolite exporter (P-DME) (TC 2.A.7.4) family.</text>
</comment>
<accession>A0AAV5MSB8</accession>
<evidence type="ECO:0000256" key="6">
    <source>
        <dbReference type="RuleBase" id="RU363077"/>
    </source>
</evidence>